<dbReference type="CDD" id="cd18580">
    <property type="entry name" value="ABC_6TM_ABCC_D2"/>
    <property type="match status" value="1"/>
</dbReference>
<dbReference type="Pfam" id="PF00664">
    <property type="entry name" value="ABC_membrane"/>
    <property type="match status" value="1"/>
</dbReference>
<evidence type="ECO:0000256" key="2">
    <source>
        <dbReference type="ARBA" id="ARBA00009726"/>
    </source>
</evidence>
<dbReference type="Pfam" id="PF00005">
    <property type="entry name" value="ABC_tran"/>
    <property type="match status" value="2"/>
</dbReference>
<evidence type="ECO:0000256" key="12">
    <source>
        <dbReference type="SAM" id="Phobius"/>
    </source>
</evidence>
<evidence type="ECO:0000259" key="14">
    <source>
        <dbReference type="PROSITE" id="PS50929"/>
    </source>
</evidence>
<dbReference type="SUPFAM" id="SSF52540">
    <property type="entry name" value="P-loop containing nucleoside triphosphate hydrolases"/>
    <property type="match status" value="2"/>
</dbReference>
<dbReference type="InterPro" id="IPR003593">
    <property type="entry name" value="AAA+_ATPase"/>
</dbReference>
<dbReference type="Gene3D" id="3.40.50.300">
    <property type="entry name" value="P-loop containing nucleotide triphosphate hydrolases"/>
    <property type="match status" value="2"/>
</dbReference>
<dbReference type="PROSITE" id="PS50893">
    <property type="entry name" value="ABC_TRANSPORTER_2"/>
    <property type="match status" value="2"/>
</dbReference>
<dbReference type="Gene3D" id="1.20.1560.10">
    <property type="entry name" value="ABC transporter type 1, transmembrane domain"/>
    <property type="match status" value="2"/>
</dbReference>
<evidence type="ECO:0000256" key="11">
    <source>
        <dbReference type="SAM" id="MobiDB-lite"/>
    </source>
</evidence>
<dbReference type="InterPro" id="IPR027417">
    <property type="entry name" value="P-loop_NTPase"/>
</dbReference>
<comment type="similarity">
    <text evidence="2">Belongs to the ABC transporter superfamily. ABCC family. Conjugate transporter (TC 3.A.1.208) subfamily.</text>
</comment>
<dbReference type="EMBL" id="LCWV01000014">
    <property type="protein sequence ID" value="PWI68741.1"/>
    <property type="molecule type" value="Genomic_DNA"/>
</dbReference>
<evidence type="ECO:0000256" key="8">
    <source>
        <dbReference type="ARBA" id="ARBA00022989"/>
    </source>
</evidence>
<feature type="domain" description="ABC transporter" evidence="13">
    <location>
        <begin position="648"/>
        <end position="893"/>
    </location>
</feature>
<evidence type="ECO:0000256" key="4">
    <source>
        <dbReference type="ARBA" id="ARBA00022475"/>
    </source>
</evidence>
<feature type="transmembrane region" description="Helical" evidence="12">
    <location>
        <begin position="537"/>
        <end position="556"/>
    </location>
</feature>
<feature type="region of interest" description="Disordered" evidence="11">
    <location>
        <begin position="896"/>
        <end position="926"/>
    </location>
</feature>
<dbReference type="PANTHER" id="PTHR24223">
    <property type="entry name" value="ATP-BINDING CASSETTE SUB-FAMILY C"/>
    <property type="match status" value="1"/>
</dbReference>
<comment type="caution">
    <text evidence="15">The sequence shown here is derived from an EMBL/GenBank/DDBJ whole genome shotgun (WGS) entry which is preliminary data.</text>
</comment>
<dbReference type="PANTHER" id="PTHR24223:SF399">
    <property type="entry name" value="ABC TRANSPORTER ATNG"/>
    <property type="match status" value="1"/>
</dbReference>
<dbReference type="InterPro" id="IPR036640">
    <property type="entry name" value="ABC1_TM_sf"/>
</dbReference>
<dbReference type="FunFam" id="3.40.50.300:FF:002145">
    <property type="entry name" value="ABC transporter (MsbA subfamily)"/>
    <property type="match status" value="1"/>
</dbReference>
<accession>A0A2U3E2K5</accession>
<organism evidence="15 16">
    <name type="scientific">Purpureocillium lilacinum</name>
    <name type="common">Paecilomyces lilacinus</name>
    <dbReference type="NCBI Taxonomy" id="33203"/>
    <lineage>
        <taxon>Eukaryota</taxon>
        <taxon>Fungi</taxon>
        <taxon>Dikarya</taxon>
        <taxon>Ascomycota</taxon>
        <taxon>Pezizomycotina</taxon>
        <taxon>Sordariomycetes</taxon>
        <taxon>Hypocreomycetidae</taxon>
        <taxon>Hypocreales</taxon>
        <taxon>Ophiocordycipitaceae</taxon>
        <taxon>Purpureocillium</taxon>
    </lineage>
</organism>
<dbReference type="PROSITE" id="PS00211">
    <property type="entry name" value="ABC_TRANSPORTER_1"/>
    <property type="match status" value="2"/>
</dbReference>
<evidence type="ECO:0008006" key="17">
    <source>
        <dbReference type="Google" id="ProtNLM"/>
    </source>
</evidence>
<evidence type="ECO:0000256" key="7">
    <source>
        <dbReference type="ARBA" id="ARBA00022840"/>
    </source>
</evidence>
<dbReference type="InterPro" id="IPR011527">
    <property type="entry name" value="ABC1_TM_dom"/>
</dbReference>
<evidence type="ECO:0000256" key="3">
    <source>
        <dbReference type="ARBA" id="ARBA00022448"/>
    </source>
</evidence>
<dbReference type="InterPro" id="IPR017871">
    <property type="entry name" value="ABC_transporter-like_CS"/>
</dbReference>
<keyword evidence="3" id="KW-0813">Transport</keyword>
<keyword evidence="9 12" id="KW-0472">Membrane</keyword>
<dbReference type="SMART" id="SM00382">
    <property type="entry name" value="AAA"/>
    <property type="match status" value="2"/>
</dbReference>
<feature type="transmembrane region" description="Helical" evidence="12">
    <location>
        <begin position="502"/>
        <end position="531"/>
    </location>
</feature>
<dbReference type="PROSITE" id="PS50929">
    <property type="entry name" value="ABC_TM1F"/>
    <property type="match status" value="2"/>
</dbReference>
<evidence type="ECO:0000256" key="10">
    <source>
        <dbReference type="ARBA" id="ARBA00023180"/>
    </source>
</evidence>
<evidence type="ECO:0000256" key="5">
    <source>
        <dbReference type="ARBA" id="ARBA00022692"/>
    </source>
</evidence>
<dbReference type="InterPro" id="IPR056227">
    <property type="entry name" value="TMD0_ABC"/>
</dbReference>
<keyword evidence="10" id="KW-0325">Glycoprotein</keyword>
<feature type="region of interest" description="Disordered" evidence="11">
    <location>
        <begin position="582"/>
        <end position="664"/>
    </location>
</feature>
<dbReference type="GO" id="GO:0140359">
    <property type="term" value="F:ABC-type transporter activity"/>
    <property type="evidence" value="ECO:0007669"/>
    <property type="project" value="InterPro"/>
</dbReference>
<feature type="transmembrane region" description="Helical" evidence="12">
    <location>
        <begin position="289"/>
        <end position="310"/>
    </location>
</feature>
<evidence type="ECO:0000256" key="1">
    <source>
        <dbReference type="ARBA" id="ARBA00004651"/>
    </source>
</evidence>
<feature type="domain" description="ABC transporter" evidence="13">
    <location>
        <begin position="1304"/>
        <end position="1547"/>
    </location>
</feature>
<evidence type="ECO:0000256" key="9">
    <source>
        <dbReference type="ARBA" id="ARBA00023136"/>
    </source>
</evidence>
<keyword evidence="5 12" id="KW-0812">Transmembrane</keyword>
<comment type="subcellular location">
    <subcellularLocation>
        <location evidence="1">Cell membrane</location>
        <topology evidence="1">Multi-pass membrane protein</topology>
    </subcellularLocation>
</comment>
<dbReference type="GO" id="GO:0005886">
    <property type="term" value="C:plasma membrane"/>
    <property type="evidence" value="ECO:0007669"/>
    <property type="project" value="UniProtKB-SubCell"/>
</dbReference>
<dbReference type="GO" id="GO:0016887">
    <property type="term" value="F:ATP hydrolysis activity"/>
    <property type="evidence" value="ECO:0007669"/>
    <property type="project" value="InterPro"/>
</dbReference>
<keyword evidence="4" id="KW-1003">Cell membrane</keyword>
<reference evidence="15 16" key="1">
    <citation type="journal article" date="2016" name="Front. Microbiol.">
        <title>Genome and transcriptome sequences reveal the specific parasitism of the nematophagous Purpureocillium lilacinum 36-1.</title>
        <authorList>
            <person name="Xie J."/>
            <person name="Li S."/>
            <person name="Mo C."/>
            <person name="Xiao X."/>
            <person name="Peng D."/>
            <person name="Wang G."/>
            <person name="Xiao Y."/>
        </authorList>
    </citation>
    <scope>NUCLEOTIDE SEQUENCE [LARGE SCALE GENOMIC DNA]</scope>
    <source>
        <strain evidence="15 16">36-1</strain>
    </source>
</reference>
<feature type="transmembrane region" description="Helical" evidence="12">
    <location>
        <begin position="322"/>
        <end position="344"/>
    </location>
</feature>
<dbReference type="InterPro" id="IPR050173">
    <property type="entry name" value="ABC_transporter_C-like"/>
</dbReference>
<feature type="compositionally biased region" description="Polar residues" evidence="11">
    <location>
        <begin position="590"/>
        <end position="611"/>
    </location>
</feature>
<feature type="transmembrane region" description="Helical" evidence="12">
    <location>
        <begin position="34"/>
        <end position="52"/>
    </location>
</feature>
<proteinExistence type="inferred from homology"/>
<keyword evidence="7" id="KW-0067">ATP-binding</keyword>
<dbReference type="InterPro" id="IPR044746">
    <property type="entry name" value="ABCC_6TM_D1"/>
</dbReference>
<feature type="transmembrane region" description="Helical" evidence="12">
    <location>
        <begin position="960"/>
        <end position="982"/>
    </location>
</feature>
<feature type="domain" description="ABC transmembrane type-1" evidence="14">
    <location>
        <begin position="972"/>
        <end position="1250"/>
    </location>
</feature>
<dbReference type="InterPro" id="IPR044726">
    <property type="entry name" value="ABCC_6TM_D2"/>
</dbReference>
<evidence type="ECO:0000259" key="13">
    <source>
        <dbReference type="PROSITE" id="PS50893"/>
    </source>
</evidence>
<dbReference type="FunFam" id="1.20.1560.10:FF:000066">
    <property type="entry name" value="ABC multidrug transporter (Eurofung)"/>
    <property type="match status" value="1"/>
</dbReference>
<dbReference type="CDD" id="cd18579">
    <property type="entry name" value="ABC_6TM_ABCC_D1"/>
    <property type="match status" value="1"/>
</dbReference>
<dbReference type="Proteomes" id="UP000245956">
    <property type="component" value="Unassembled WGS sequence"/>
</dbReference>
<feature type="compositionally biased region" description="Basic and acidic residues" evidence="11">
    <location>
        <begin position="896"/>
        <end position="921"/>
    </location>
</feature>
<feature type="transmembrane region" description="Helical" evidence="12">
    <location>
        <begin position="1109"/>
        <end position="1129"/>
    </location>
</feature>
<keyword evidence="6" id="KW-0547">Nucleotide-binding</keyword>
<name>A0A2U3E2K5_PURLI</name>
<feature type="transmembrane region" description="Helical" evidence="12">
    <location>
        <begin position="1010"/>
        <end position="1034"/>
    </location>
</feature>
<feature type="transmembrane region" description="Helical" evidence="12">
    <location>
        <begin position="1085"/>
        <end position="1103"/>
    </location>
</feature>
<dbReference type="InterPro" id="IPR003439">
    <property type="entry name" value="ABC_transporter-like_ATP-bd"/>
</dbReference>
<feature type="domain" description="ABC transmembrane type-1" evidence="14">
    <location>
        <begin position="289"/>
        <end position="568"/>
    </location>
</feature>
<dbReference type="SUPFAM" id="SSF90123">
    <property type="entry name" value="ABC transporter transmembrane region"/>
    <property type="match status" value="2"/>
</dbReference>
<feature type="transmembrane region" description="Helical" evidence="12">
    <location>
        <begin position="101"/>
        <end position="120"/>
    </location>
</feature>
<feature type="transmembrane region" description="Helical" evidence="12">
    <location>
        <begin position="420"/>
        <end position="442"/>
    </location>
</feature>
<protein>
    <recommendedName>
        <fullName evidence="17">ABC multidrug transporter</fullName>
    </recommendedName>
</protein>
<evidence type="ECO:0000256" key="6">
    <source>
        <dbReference type="ARBA" id="ARBA00022741"/>
    </source>
</evidence>
<evidence type="ECO:0000313" key="15">
    <source>
        <dbReference type="EMBL" id="PWI68741.1"/>
    </source>
</evidence>
<dbReference type="FunFam" id="1.20.1560.10:FF:000055">
    <property type="entry name" value="ABC multidrug transporter (Eurofung)"/>
    <property type="match status" value="1"/>
</dbReference>
<evidence type="ECO:0000313" key="16">
    <source>
        <dbReference type="Proteomes" id="UP000245956"/>
    </source>
</evidence>
<dbReference type="Pfam" id="PF24357">
    <property type="entry name" value="TMD0_ABC"/>
    <property type="match status" value="1"/>
</dbReference>
<sequence length="1561" mass="170729">MSAEAACSDDSFGPWAGATCRGGFDFTLLFEETILSILPSVLVIVVAPIPIIRLAREPPKVRASALDWFKKISSICFITLSAALVGLWARNSTITQTRASTPSAVLTFVLSLVYVLLSTIEHRLSLRPSSVLSFYLGLSVLFDIARTRTLFMLEDATHSAIPPVFASSLALRVVMLLLESTEKRSLLLAKYDNAAPESVGGPYNLGVFYWLSTLFFTGYRKILEIGDLYPLDDELRSTGLAKKISAPKVCADILFQSSKVPDKAAPNVLFATWLKTFSKAMFMPVVPRLFQIGFTYAQPFLITAAIELAATPQTQPYNNNGYGLIGAYILVYSGIAVSVGQYEWRNYRAATMMRGSIIPLVYEKSLILDSCSSATFHPTAALTLVSTDIETITSGLVQIHETWSNLVEIGLAIYLLERQLGAACVMSVGFAIVVMVGTVFLARPTGTHLAAWIQASQVRVIETSKALASIKWLKISGLTDVAFSVIQKLRKQELVVSEKFRYLLGLSLILSICTPILGPLLTFAVFAGIAAHGGSTLTIAKVFTAFSIIVLLNSPLAKIVQALPQISGSIASFQRIQDHLNAEERHDPRSTTTGTSPESNNGSQQTLSDKQATADGDTMISISGKFSWRSETPAPGTGITLVTGSDEGHLADTTPDANGDSRDAPVIDISPRLDIPRGALTLILGPVGCGKSTLLKALLGELSSFDGVIEAKYSGAVTYCDQNPWLPNETVRDIIRGRSATDTSDADSSEKADHDEDWYRVVVSACELQRDMQIWPRGDRTPVGSKGISMSGGQKQRLSIARAVYARRALVILDDVFSGLDANTEDVVFENLLGNSGILRKANMTVVLASSDVRRVPFADKIVLLNQHGQVQHTGTPGDLKQVAELGWADRDLDAQQEKPGKDELNHEHGEYSESAPEKLRRSQTNHGADNNAAVQEVLQAVESQADTARQMGDSAVYKFYVKSAGWLTITIFVIAICVYAFCDSFPSVWLKWWAEANEKNPNSDLGKWLGVYAVLGVGAVAACLIGTWQLFIITINRSGLYFHNLLVETVSRAPMMFHSTTDTGITVNRFSQDLQLIDMELPSAALGVVMALSFGIAQFILVCVSSRYMAALLPFLLAVLYAIQHFYLRTARQLRLLDIEYKAPLYTQLMETISGVVTIRAFRWETQSTEKAMRILDTSQKPSYLLFCVQRWITFAVNMVIMMLAVILIVLTTTLREAIGPGYVGIALSNILAFSATMQATITSWVTLEIALGAVARIRSFSMQVRSEDDEARDGLAKAGLDARLVQPTPETVGERWPSQGRIELDNVTASYPSSGRVLHNITMIIEPGQKVAICGRTGSGKSSLFLSLLGLIAQDSGSITIDSVDLATLPREYLRSQIVAVPQEAYILDGTVRLNADPYHNKETLGSTDPPDSRDEQIIDVLKRVGLWEKIATRGGLDMVIDDKFLSQGQAQLMVLARAMLRRDESRVLLLDEATSSLDEATTTLIDEIVSTWFKDWTVLAIAHKLDAILDYDRVAVLDAGRLVEYDQPRELLQRPTSIFKELYLLSTNQASLSSPDSN</sequence>
<feature type="transmembrane region" description="Helical" evidence="12">
    <location>
        <begin position="1185"/>
        <end position="1212"/>
    </location>
</feature>
<feature type="transmembrane region" description="Helical" evidence="12">
    <location>
        <begin position="72"/>
        <end position="89"/>
    </location>
</feature>
<dbReference type="GO" id="GO:0005524">
    <property type="term" value="F:ATP binding"/>
    <property type="evidence" value="ECO:0007669"/>
    <property type="project" value="UniProtKB-KW"/>
</dbReference>
<gene>
    <name evidence="15" type="ORF">PCL_01830</name>
</gene>
<keyword evidence="8 12" id="KW-1133">Transmembrane helix</keyword>